<comment type="caution">
    <text evidence="14">The sequence shown here is derived from an EMBL/GenBank/DDBJ whole genome shotgun (WGS) entry which is preliminary data.</text>
</comment>
<evidence type="ECO:0000256" key="9">
    <source>
        <dbReference type="ARBA" id="ARBA00023306"/>
    </source>
</evidence>
<feature type="region of interest" description="Disordered" evidence="12">
    <location>
        <begin position="365"/>
        <end position="386"/>
    </location>
</feature>
<keyword evidence="9" id="KW-0131">Cell cycle</keyword>
<evidence type="ECO:0000256" key="2">
    <source>
        <dbReference type="ARBA" id="ARBA00004286"/>
    </source>
</evidence>
<dbReference type="Gene3D" id="1.20.1060.20">
    <property type="match status" value="1"/>
</dbReference>
<feature type="coiled-coil region" evidence="11">
    <location>
        <begin position="763"/>
        <end position="790"/>
    </location>
</feature>
<dbReference type="Pfam" id="PF06470">
    <property type="entry name" value="SMC_hinge"/>
    <property type="match status" value="1"/>
</dbReference>
<proteinExistence type="inferred from homology"/>
<dbReference type="SMART" id="SM00968">
    <property type="entry name" value="SMC_hinge"/>
    <property type="match status" value="1"/>
</dbReference>
<dbReference type="EMBL" id="JANAWD010000295">
    <property type="protein sequence ID" value="KAJ3481960.1"/>
    <property type="molecule type" value="Genomic_DNA"/>
</dbReference>
<dbReference type="SUPFAM" id="SSF75553">
    <property type="entry name" value="Smc hinge domain"/>
    <property type="match status" value="1"/>
</dbReference>
<evidence type="ECO:0000256" key="7">
    <source>
        <dbReference type="ARBA" id="ARBA00023054"/>
    </source>
</evidence>
<feature type="domain" description="SMC hinge" evidence="13">
    <location>
        <begin position="530"/>
        <end position="646"/>
    </location>
</feature>
<dbReference type="GO" id="GO:0016887">
    <property type="term" value="F:ATP hydrolysis activity"/>
    <property type="evidence" value="ECO:0007669"/>
    <property type="project" value="InterPro"/>
</dbReference>
<keyword evidence="8 10" id="KW-0539">Nucleus</keyword>
<evidence type="ECO:0000313" key="15">
    <source>
        <dbReference type="Proteomes" id="UP001212997"/>
    </source>
</evidence>
<dbReference type="Pfam" id="PF02463">
    <property type="entry name" value="SMC_N"/>
    <property type="match status" value="1"/>
</dbReference>
<feature type="compositionally biased region" description="Low complexity" evidence="12">
    <location>
        <begin position="667"/>
        <end position="676"/>
    </location>
</feature>
<dbReference type="InterPro" id="IPR024704">
    <property type="entry name" value="SMC"/>
</dbReference>
<reference evidence="14" key="1">
    <citation type="submission" date="2022-07" db="EMBL/GenBank/DDBJ databases">
        <title>Genome Sequence of Physisporinus lineatus.</title>
        <authorList>
            <person name="Buettner E."/>
        </authorList>
    </citation>
    <scope>NUCLEOTIDE SEQUENCE</scope>
    <source>
        <strain evidence="14">VT162</strain>
    </source>
</reference>
<dbReference type="GO" id="GO:0005524">
    <property type="term" value="F:ATP binding"/>
    <property type="evidence" value="ECO:0007669"/>
    <property type="project" value="InterPro"/>
</dbReference>
<accession>A0AAD5UZE3</accession>
<keyword evidence="6" id="KW-0498">Mitosis</keyword>
<feature type="coiled-coil region" evidence="11">
    <location>
        <begin position="829"/>
        <end position="940"/>
    </location>
</feature>
<dbReference type="InterPro" id="IPR036277">
    <property type="entry name" value="SMC_hinge_sf"/>
</dbReference>
<feature type="region of interest" description="Disordered" evidence="12">
    <location>
        <begin position="75"/>
        <end position="94"/>
    </location>
</feature>
<keyword evidence="7 11" id="KW-0175">Coiled coil</keyword>
<evidence type="ECO:0000256" key="3">
    <source>
        <dbReference type="ARBA" id="ARBA00005597"/>
    </source>
</evidence>
<dbReference type="AlphaFoldDB" id="A0AAD5UZE3"/>
<evidence type="ECO:0000256" key="10">
    <source>
        <dbReference type="PIRNR" id="PIRNR005719"/>
    </source>
</evidence>
<sequence>MPLVRIEVCDFKSYRGHQVIGPFKNFTSVIGPNGAGKSNLMDAISFVLGVKSAQLRSSQLKDLVYRGRRLGRSSQEGSSAIQEEDEDEGEGEGTAKKAWVLAVYEDMDKKEWRFQRTISTSGSSEYKLNDKVVSYSAYNNALIKHNILVKAKNFLVFQGDVEAVAQQSPKDLSKLIDQISGSLELAPDYERAKEAQERATENATFNFTKRRGIAGEIKQYKEQKSEAERFESLRKERDDLILHRILLKLYHIQTALSTHANDIKTQNEALAGLRQEQRVHDRALEDARADQARARTDVMQKEKRIKKAEKALEAKRPELIQLEAQIAHSTRKRDNARKIAEQVERDAEKQRDKLNSLMRDLEQVQHAANAAQEEQRRASRGDLSLSEESLEEYRRLKSQASVLAVDERQSLETLTRDEKTSSRALTQMKEKLEHFTNQKSKLQEDDAAQKLKRTELEEKVSQLETDLTKTRQELDNLQSERTRIGLLEMQANEKLGKVQTELMQMNIDQRESERETKARETLQNLQRIFPGVKGRLRDLIKTTQRKYDTAIEVLMGRHHNSIVVDEFKTSEACVEYLRNQRLEQYTFLSLTTIKGEAINDKYRSFAKGSRLAVDVIQYDPAIEPAIQFAFGSSLVCDTIEIARYICYQKDQEVKAVTLNGQVIHKSGSMTGGSMSSRNGKKVTDRDVQELQQTRDKLISDLRELAQTKPRTSADEPLLAQIPRLESALSLARDDLTACRSRLTGIRDELRHIEGELRQLQPNLRRAQSAYDTLKERMEALATVIHEAEDDIYADFCQRIGVDNIRQYEERQLKVAQEESLARLQFETQIARLTHQSQFEQSQLNNTEERLTTLRATVENEDRNLARHNQAKVVMEEELREAEENITTLREEHQASVAASDEKTKRVEQVKKTTARAAKVLDQALKEIATKNDEIEKLGLDRSAIYRRCRLEEIKLPLIQGNLKQVPMEENLREEVAMDVDEDEEGTQRPKRVADFGIEVDFDSLDDDEREADSAEALTDLDNSISKLSQELERMAPNMKAIERLDDVEAKLVETEREADKARKDSKTARDQFNEIRKRRCELFNKAYLHISNCIDPVYKELTKGKGSPLGGVAYLSLEDSEEPYTAGIKYHTMPPMKRFRDMEQLSGGEKTIAALALLFAIHSYQPSPFFVLDEVDAALDNTNVAKIANYIRAHSSDTFQFIVISLKGSLYERSNSLVGIYRDQEVNSSRTLTLDLTQYDE</sequence>
<organism evidence="14 15">
    <name type="scientific">Meripilus lineatus</name>
    <dbReference type="NCBI Taxonomy" id="2056292"/>
    <lineage>
        <taxon>Eukaryota</taxon>
        <taxon>Fungi</taxon>
        <taxon>Dikarya</taxon>
        <taxon>Basidiomycota</taxon>
        <taxon>Agaricomycotina</taxon>
        <taxon>Agaricomycetes</taxon>
        <taxon>Polyporales</taxon>
        <taxon>Meripilaceae</taxon>
        <taxon>Meripilus</taxon>
    </lineage>
</organism>
<dbReference type="Proteomes" id="UP001212997">
    <property type="component" value="Unassembled WGS sequence"/>
</dbReference>
<name>A0AAD5UZE3_9APHY</name>
<evidence type="ECO:0000313" key="14">
    <source>
        <dbReference type="EMBL" id="KAJ3481960.1"/>
    </source>
</evidence>
<keyword evidence="4" id="KW-0158">Chromosome</keyword>
<dbReference type="InterPro" id="IPR003395">
    <property type="entry name" value="RecF/RecN/SMC_N"/>
</dbReference>
<dbReference type="SUPFAM" id="SSF52540">
    <property type="entry name" value="P-loop containing nucleoside triphosphate hydrolases"/>
    <property type="match status" value="1"/>
</dbReference>
<dbReference type="GO" id="GO:0005634">
    <property type="term" value="C:nucleus"/>
    <property type="evidence" value="ECO:0007669"/>
    <property type="project" value="UniProtKB-SubCell"/>
</dbReference>
<comment type="similarity">
    <text evidence="3">Belongs to the SMC family. SMC1 subfamily.</text>
</comment>
<gene>
    <name evidence="14" type="ORF">NLI96_g7300</name>
</gene>
<dbReference type="PANTHER" id="PTHR18937:SF12">
    <property type="entry name" value="STRUCTURAL MAINTENANCE OF CHROMOSOMES PROTEIN"/>
    <property type="match status" value="1"/>
</dbReference>
<dbReference type="InterPro" id="IPR028468">
    <property type="entry name" value="Smc1_ABC"/>
</dbReference>
<keyword evidence="5" id="KW-0132">Cell division</keyword>
<dbReference type="Gene3D" id="3.30.70.1620">
    <property type="match status" value="1"/>
</dbReference>
<dbReference type="GO" id="GO:0051301">
    <property type="term" value="P:cell division"/>
    <property type="evidence" value="ECO:0007669"/>
    <property type="project" value="UniProtKB-KW"/>
</dbReference>
<dbReference type="PANTHER" id="PTHR18937">
    <property type="entry name" value="STRUCTURAL MAINTENANCE OF CHROMOSOMES SMC FAMILY MEMBER"/>
    <property type="match status" value="1"/>
</dbReference>
<keyword evidence="15" id="KW-1185">Reference proteome</keyword>
<evidence type="ECO:0000256" key="4">
    <source>
        <dbReference type="ARBA" id="ARBA00022454"/>
    </source>
</evidence>
<evidence type="ECO:0000256" key="1">
    <source>
        <dbReference type="ARBA" id="ARBA00004123"/>
    </source>
</evidence>
<comment type="subcellular location">
    <subcellularLocation>
        <location evidence="2">Chromosome</location>
    </subcellularLocation>
    <subcellularLocation>
        <location evidence="1 10">Nucleus</location>
    </subcellularLocation>
</comment>
<dbReference type="GO" id="GO:0007062">
    <property type="term" value="P:sister chromatid cohesion"/>
    <property type="evidence" value="ECO:0007669"/>
    <property type="project" value="InterPro"/>
</dbReference>
<dbReference type="PIRSF" id="PIRSF005719">
    <property type="entry name" value="SMC"/>
    <property type="match status" value="1"/>
</dbReference>
<dbReference type="CDD" id="cd03275">
    <property type="entry name" value="ABC_SMC1_euk"/>
    <property type="match status" value="2"/>
</dbReference>
<dbReference type="Gene3D" id="3.40.50.300">
    <property type="entry name" value="P-loop containing nucleotide triphosphate hydrolases"/>
    <property type="match status" value="2"/>
</dbReference>
<protein>
    <recommendedName>
        <fullName evidence="10">Structural maintenance of chromosomes protein</fullName>
    </recommendedName>
</protein>
<dbReference type="GO" id="GO:0003677">
    <property type="term" value="F:DNA binding"/>
    <property type="evidence" value="ECO:0007669"/>
    <property type="project" value="TreeGrafter"/>
</dbReference>
<feature type="compositionally biased region" description="Acidic residues" evidence="12">
    <location>
        <begin position="82"/>
        <end position="91"/>
    </location>
</feature>
<evidence type="ECO:0000256" key="12">
    <source>
        <dbReference type="SAM" id="MobiDB-lite"/>
    </source>
</evidence>
<feature type="coiled-coil region" evidence="11">
    <location>
        <begin position="425"/>
        <end position="480"/>
    </location>
</feature>
<dbReference type="GO" id="GO:0008278">
    <property type="term" value="C:cohesin complex"/>
    <property type="evidence" value="ECO:0007669"/>
    <property type="project" value="InterPro"/>
</dbReference>
<dbReference type="InterPro" id="IPR010935">
    <property type="entry name" value="SMC_hinge"/>
</dbReference>
<evidence type="ECO:0000259" key="13">
    <source>
        <dbReference type="SMART" id="SM00968"/>
    </source>
</evidence>
<evidence type="ECO:0000256" key="6">
    <source>
        <dbReference type="ARBA" id="ARBA00022776"/>
    </source>
</evidence>
<dbReference type="InterPro" id="IPR027417">
    <property type="entry name" value="P-loop_NTPase"/>
</dbReference>
<feature type="region of interest" description="Disordered" evidence="12">
    <location>
        <begin position="667"/>
        <end position="688"/>
    </location>
</feature>
<feature type="coiled-coil region" evidence="11">
    <location>
        <begin position="1037"/>
        <end position="1078"/>
    </location>
</feature>
<evidence type="ECO:0000256" key="5">
    <source>
        <dbReference type="ARBA" id="ARBA00022618"/>
    </source>
</evidence>
<evidence type="ECO:0000256" key="8">
    <source>
        <dbReference type="ARBA" id="ARBA00023242"/>
    </source>
</evidence>
<evidence type="ECO:0000256" key="11">
    <source>
        <dbReference type="SAM" id="Coils"/>
    </source>
</evidence>